<dbReference type="STRING" id="1209989.TepRe1_1311"/>
<dbReference type="AlphaFoldDB" id="F4LUC7"/>
<dbReference type="PANTHER" id="PTHR45266:SF3">
    <property type="entry name" value="OXALOACETATE DECARBOXYLASE ALPHA CHAIN"/>
    <property type="match status" value="1"/>
</dbReference>
<dbReference type="OrthoDB" id="9812676at2"/>
<dbReference type="eggNOG" id="COG4770">
    <property type="taxonomic scope" value="Bacteria"/>
</dbReference>
<keyword evidence="5" id="KW-1185">Reference proteome</keyword>
<feature type="domain" description="Lipoyl-binding" evidence="3">
    <location>
        <begin position="57"/>
        <end position="128"/>
    </location>
</feature>
<reference evidence="5" key="1">
    <citation type="journal article" date="2013" name="Genome Announc.">
        <title>First genome sequence of a syntrophic acetate-oxidizing bacterium, Tepidanaerobacter acetatoxydans strain Re1.</title>
        <authorList>
            <person name="Manzoor S."/>
            <person name="Bongcam-Rudloff E."/>
            <person name="Schnurer A."/>
            <person name="Muller B."/>
        </authorList>
    </citation>
    <scope>NUCLEOTIDE SEQUENCE [LARGE SCALE GENOMIC DNA]</scope>
    <source>
        <strain evidence="5">Re1</strain>
    </source>
</reference>
<name>F4LUC7_TEPAE</name>
<dbReference type="PANTHER" id="PTHR45266">
    <property type="entry name" value="OXALOACETATE DECARBOXYLASE ALPHA CHAIN"/>
    <property type="match status" value="1"/>
</dbReference>
<keyword evidence="1" id="KW-0092">Biotin</keyword>
<dbReference type="GO" id="GO:0016829">
    <property type="term" value="F:lyase activity"/>
    <property type="evidence" value="ECO:0007669"/>
    <property type="project" value="UniProtKB-KW"/>
</dbReference>
<evidence type="ECO:0000259" key="3">
    <source>
        <dbReference type="PROSITE" id="PS50968"/>
    </source>
</evidence>
<dbReference type="CDD" id="cd06850">
    <property type="entry name" value="biotinyl_domain"/>
    <property type="match status" value="1"/>
</dbReference>
<evidence type="ECO:0000256" key="2">
    <source>
        <dbReference type="SAM" id="MobiDB-lite"/>
    </source>
</evidence>
<dbReference type="KEGG" id="tep:TepRe1_1311"/>
<proteinExistence type="predicted"/>
<dbReference type="HOGENOM" id="CLU_016733_5_4_9"/>
<dbReference type="EC" id="4.1.1.70" evidence="4"/>
<evidence type="ECO:0000313" key="5">
    <source>
        <dbReference type="Proteomes" id="UP000010802"/>
    </source>
</evidence>
<dbReference type="EMBL" id="HF563609">
    <property type="protein sequence ID" value="CCP26162.1"/>
    <property type="molecule type" value="Genomic_DNA"/>
</dbReference>
<accession>L0S2Z6</accession>
<dbReference type="InterPro" id="IPR001882">
    <property type="entry name" value="Biotin_BS"/>
</dbReference>
<dbReference type="SUPFAM" id="SSF51230">
    <property type="entry name" value="Single hybrid motif"/>
    <property type="match status" value="1"/>
</dbReference>
<dbReference type="PROSITE" id="PS00188">
    <property type="entry name" value="BIOTIN"/>
    <property type="match status" value="1"/>
</dbReference>
<gene>
    <name evidence="4" type="primary">gcdC</name>
    <name evidence="4" type="ordered locus">TEPIRE1_1423</name>
</gene>
<dbReference type="PROSITE" id="PS50968">
    <property type="entry name" value="BIOTINYL_LIPOYL"/>
    <property type="match status" value="1"/>
</dbReference>
<sequence>MKKYKITVNGKTYEVEVEEIGAQNFIPTQTANAPTSPEVTQQPKPQPQPKQKNSGTVGKQKITSPMPGTIMSINKKPGGKIQKGDVIMILEAMKMENEIIAPEDGVITSIDTSEGASVNTGDILATFE</sequence>
<dbReference type="KEGG" id="tae:TepiRe1_1423"/>
<feature type="region of interest" description="Disordered" evidence="2">
    <location>
        <begin position="25"/>
        <end position="77"/>
    </location>
</feature>
<dbReference type="PATRIC" id="fig|1209989.3.peg.1598"/>
<evidence type="ECO:0000313" key="4">
    <source>
        <dbReference type="EMBL" id="CCP26162.1"/>
    </source>
</evidence>
<dbReference type="RefSeq" id="WP_013778380.1">
    <property type="nucleotide sequence ID" value="NC_015519.1"/>
</dbReference>
<dbReference type="Pfam" id="PF00364">
    <property type="entry name" value="Biotin_lipoyl"/>
    <property type="match status" value="1"/>
</dbReference>
<feature type="compositionally biased region" description="Polar residues" evidence="2">
    <location>
        <begin position="53"/>
        <end position="63"/>
    </location>
</feature>
<feature type="compositionally biased region" description="Polar residues" evidence="2">
    <location>
        <begin position="25"/>
        <end position="40"/>
    </location>
</feature>
<keyword evidence="4" id="KW-0456">Lyase</keyword>
<dbReference type="Gene3D" id="2.40.50.100">
    <property type="match status" value="1"/>
</dbReference>
<organism evidence="4 5">
    <name type="scientific">Tepidanaerobacter acetatoxydans (strain DSM 21804 / JCM 16047 / Re1)</name>
    <dbReference type="NCBI Taxonomy" id="1209989"/>
    <lineage>
        <taxon>Bacteria</taxon>
        <taxon>Bacillati</taxon>
        <taxon>Bacillota</taxon>
        <taxon>Clostridia</taxon>
        <taxon>Thermosediminibacterales</taxon>
        <taxon>Tepidanaerobacteraceae</taxon>
        <taxon>Tepidanaerobacter</taxon>
    </lineage>
</organism>
<dbReference type="InterPro" id="IPR050709">
    <property type="entry name" value="Biotin_Carboxyl_Carrier/Decarb"/>
</dbReference>
<accession>F4LUC7</accession>
<dbReference type="InterPro" id="IPR011053">
    <property type="entry name" value="Single_hybrid_motif"/>
</dbReference>
<dbReference type="FunFam" id="2.40.50.100:FF:000003">
    <property type="entry name" value="Acetyl-CoA carboxylase biotin carboxyl carrier protein"/>
    <property type="match status" value="1"/>
</dbReference>
<dbReference type="InterPro" id="IPR000089">
    <property type="entry name" value="Biotin_lipoyl"/>
</dbReference>
<dbReference type="Proteomes" id="UP000010802">
    <property type="component" value="Chromosome"/>
</dbReference>
<protein>
    <submittedName>
        <fullName evidence="4">Glutaconyl-CoA decarboxylase subunit gamma</fullName>
        <ecNumber evidence="4">4.1.1.70</ecNumber>
    </submittedName>
</protein>
<evidence type="ECO:0000256" key="1">
    <source>
        <dbReference type="ARBA" id="ARBA00023267"/>
    </source>
</evidence>